<dbReference type="Pfam" id="PF14226">
    <property type="entry name" value="DIOX_N"/>
    <property type="match status" value="1"/>
</dbReference>
<feature type="domain" description="Fe2OG dioxygenase" evidence="2">
    <location>
        <begin position="178"/>
        <end position="281"/>
    </location>
</feature>
<name>A0A9P3GFL7_9APHY</name>
<dbReference type="EMBL" id="BPQB01000028">
    <property type="protein sequence ID" value="GJE92850.1"/>
    <property type="molecule type" value="Genomic_DNA"/>
</dbReference>
<evidence type="ECO:0000313" key="3">
    <source>
        <dbReference type="EMBL" id="GJE92850.1"/>
    </source>
</evidence>
<dbReference type="GO" id="GO:0046872">
    <property type="term" value="F:metal ion binding"/>
    <property type="evidence" value="ECO:0007669"/>
    <property type="project" value="UniProtKB-KW"/>
</dbReference>
<dbReference type="OrthoDB" id="288590at2759"/>
<dbReference type="InterPro" id="IPR027443">
    <property type="entry name" value="IPNS-like_sf"/>
</dbReference>
<reference evidence="3 4" key="1">
    <citation type="submission" date="2021-08" db="EMBL/GenBank/DDBJ databases">
        <title>Draft Genome Sequence of Phanerochaete sordida strain YK-624.</title>
        <authorList>
            <person name="Mori T."/>
            <person name="Dohra H."/>
            <person name="Suzuki T."/>
            <person name="Kawagishi H."/>
            <person name="Hirai H."/>
        </authorList>
    </citation>
    <scope>NUCLEOTIDE SEQUENCE [LARGE SCALE GENOMIC DNA]</scope>
    <source>
        <strain evidence="3 4">YK-624</strain>
    </source>
</reference>
<evidence type="ECO:0000313" key="4">
    <source>
        <dbReference type="Proteomes" id="UP000703269"/>
    </source>
</evidence>
<dbReference type="PANTHER" id="PTHR47990">
    <property type="entry name" value="2-OXOGLUTARATE (2OG) AND FE(II)-DEPENDENT OXYGENASE SUPERFAMILY PROTEIN-RELATED"/>
    <property type="match status" value="1"/>
</dbReference>
<dbReference type="InterPro" id="IPR050231">
    <property type="entry name" value="Iron_ascorbate_oxido_reductase"/>
</dbReference>
<gene>
    <name evidence="3" type="ORF">PsYK624_090080</name>
</gene>
<dbReference type="PROSITE" id="PS51471">
    <property type="entry name" value="FE2OG_OXY"/>
    <property type="match status" value="1"/>
</dbReference>
<evidence type="ECO:0000259" key="2">
    <source>
        <dbReference type="PROSITE" id="PS51471"/>
    </source>
</evidence>
<keyword evidence="1" id="KW-0408">Iron</keyword>
<dbReference type="SUPFAM" id="SSF51197">
    <property type="entry name" value="Clavaminate synthase-like"/>
    <property type="match status" value="1"/>
</dbReference>
<accession>A0A9P3GFL7</accession>
<sequence>MATDFSSIPVLDFSQSQDAATKPAFLLALRHALTHVGFFYLAHHSVPPELVAAAAAFCPEFFALPDAEKERVRMAHSPHFFGYSRLGAELTKGAVDQREQFDFGTSTGPRWAEGDPDWMRLWGPSQWPEEHLLPGFRDTFVRYAAALQALSGALLALAAEALGLPRDAFARFFETDGNQDRLKVVKYPVPADDASRQGVGPHYDGGFLTLLLQASPHRGLQVQNFAGEWIDAPPMPGTFVVNIGKALETITQGVAIATSHRVLSPEKGSTPRYSIPFFQMIRRDRIIGQEVLELPPEILKIKESRGQLGSDSVNYAEYHEVPAGMVALVSRIKSHPDVAQQHYPEHFQQFFPDGLPAHGIAY</sequence>
<organism evidence="3 4">
    <name type="scientific">Phanerochaete sordida</name>
    <dbReference type="NCBI Taxonomy" id="48140"/>
    <lineage>
        <taxon>Eukaryota</taxon>
        <taxon>Fungi</taxon>
        <taxon>Dikarya</taxon>
        <taxon>Basidiomycota</taxon>
        <taxon>Agaricomycotina</taxon>
        <taxon>Agaricomycetes</taxon>
        <taxon>Polyporales</taxon>
        <taxon>Phanerochaetaceae</taxon>
        <taxon>Phanerochaete</taxon>
    </lineage>
</organism>
<proteinExistence type="inferred from homology"/>
<dbReference type="InterPro" id="IPR026992">
    <property type="entry name" value="DIOX_N"/>
</dbReference>
<dbReference type="InterPro" id="IPR005123">
    <property type="entry name" value="Oxoglu/Fe-dep_dioxygenase_dom"/>
</dbReference>
<dbReference type="Proteomes" id="UP000703269">
    <property type="component" value="Unassembled WGS sequence"/>
</dbReference>
<keyword evidence="1" id="KW-0560">Oxidoreductase</keyword>
<comment type="similarity">
    <text evidence="1">Belongs to the iron/ascorbate-dependent oxidoreductase family.</text>
</comment>
<dbReference type="InterPro" id="IPR044861">
    <property type="entry name" value="IPNS-like_FE2OG_OXY"/>
</dbReference>
<dbReference type="AlphaFoldDB" id="A0A9P3GFL7"/>
<dbReference type="Pfam" id="PF03171">
    <property type="entry name" value="2OG-FeII_Oxy"/>
    <property type="match status" value="1"/>
</dbReference>
<dbReference type="Gene3D" id="2.60.120.330">
    <property type="entry name" value="B-lactam Antibiotic, Isopenicillin N Synthase, Chain"/>
    <property type="match status" value="1"/>
</dbReference>
<keyword evidence="1" id="KW-0479">Metal-binding</keyword>
<protein>
    <submittedName>
        <fullName evidence="3">Clavaminate synthase-like protein</fullName>
    </submittedName>
</protein>
<dbReference type="GO" id="GO:0016491">
    <property type="term" value="F:oxidoreductase activity"/>
    <property type="evidence" value="ECO:0007669"/>
    <property type="project" value="UniProtKB-KW"/>
</dbReference>
<dbReference type="PRINTS" id="PR00682">
    <property type="entry name" value="IPNSYNTHASE"/>
</dbReference>
<keyword evidence="4" id="KW-1185">Reference proteome</keyword>
<evidence type="ECO:0000256" key="1">
    <source>
        <dbReference type="RuleBase" id="RU003682"/>
    </source>
</evidence>
<comment type="caution">
    <text evidence="3">The sequence shown here is derived from an EMBL/GenBank/DDBJ whole genome shotgun (WGS) entry which is preliminary data.</text>
</comment>